<sequence length="232" mass="25712">MASPFHKLTAIDYLQFHKNHIQNHHPSSSIAHDTQLQILCSDRSCPDLRCLCPATPVLCPQCTQQLRRALCSAVAATVPIAAATLGVAYTTSPGHHRIILRYPHTTARSAMKKPNRNCQSTKPRRQLLTPTRAALLLVVDHHRHCSRFSRRPPRARLSSISAPPLTKPAPPPLYLRVASQSSRFCHRRYHAASQAAPPLPSLNPSTIAMKSSHGVVISSDHLAEWTRAQPWP</sequence>
<accession>A0AAW1VLC3</accession>
<comment type="caution">
    <text evidence="1">The sequence shown here is derived from an EMBL/GenBank/DDBJ whole genome shotgun (WGS) entry which is preliminary data.</text>
</comment>
<name>A0AAW1VLC3_RUBAR</name>
<dbReference type="Proteomes" id="UP001457282">
    <property type="component" value="Unassembled WGS sequence"/>
</dbReference>
<protein>
    <submittedName>
        <fullName evidence="1">Uncharacterized protein</fullName>
    </submittedName>
</protein>
<gene>
    <name evidence="1" type="ORF">M0R45_000460</name>
</gene>
<reference evidence="1 2" key="1">
    <citation type="journal article" date="2023" name="G3 (Bethesda)">
        <title>A chromosome-length genome assembly and annotation of blackberry (Rubus argutus, cv. 'Hillquist').</title>
        <authorList>
            <person name="Bruna T."/>
            <person name="Aryal R."/>
            <person name="Dudchenko O."/>
            <person name="Sargent D.J."/>
            <person name="Mead D."/>
            <person name="Buti M."/>
            <person name="Cavallini A."/>
            <person name="Hytonen T."/>
            <person name="Andres J."/>
            <person name="Pham M."/>
            <person name="Weisz D."/>
            <person name="Mascagni F."/>
            <person name="Usai G."/>
            <person name="Natali L."/>
            <person name="Bassil N."/>
            <person name="Fernandez G.E."/>
            <person name="Lomsadze A."/>
            <person name="Armour M."/>
            <person name="Olukolu B."/>
            <person name="Poorten T."/>
            <person name="Britton C."/>
            <person name="Davik J."/>
            <person name="Ashrafi H."/>
            <person name="Aiden E.L."/>
            <person name="Borodovsky M."/>
            <person name="Worthington M."/>
        </authorList>
    </citation>
    <scope>NUCLEOTIDE SEQUENCE [LARGE SCALE GENOMIC DNA]</scope>
    <source>
        <strain evidence="1">PI 553951</strain>
    </source>
</reference>
<organism evidence="1 2">
    <name type="scientific">Rubus argutus</name>
    <name type="common">Southern blackberry</name>
    <dbReference type="NCBI Taxonomy" id="59490"/>
    <lineage>
        <taxon>Eukaryota</taxon>
        <taxon>Viridiplantae</taxon>
        <taxon>Streptophyta</taxon>
        <taxon>Embryophyta</taxon>
        <taxon>Tracheophyta</taxon>
        <taxon>Spermatophyta</taxon>
        <taxon>Magnoliopsida</taxon>
        <taxon>eudicotyledons</taxon>
        <taxon>Gunneridae</taxon>
        <taxon>Pentapetalae</taxon>
        <taxon>rosids</taxon>
        <taxon>fabids</taxon>
        <taxon>Rosales</taxon>
        <taxon>Rosaceae</taxon>
        <taxon>Rosoideae</taxon>
        <taxon>Rosoideae incertae sedis</taxon>
        <taxon>Rubus</taxon>
    </lineage>
</organism>
<evidence type="ECO:0000313" key="2">
    <source>
        <dbReference type="Proteomes" id="UP001457282"/>
    </source>
</evidence>
<keyword evidence="2" id="KW-1185">Reference proteome</keyword>
<dbReference type="EMBL" id="JBEDUW010000173">
    <property type="protein sequence ID" value="KAK9905124.1"/>
    <property type="molecule type" value="Genomic_DNA"/>
</dbReference>
<proteinExistence type="predicted"/>
<dbReference type="AlphaFoldDB" id="A0AAW1VLC3"/>
<evidence type="ECO:0000313" key="1">
    <source>
        <dbReference type="EMBL" id="KAK9905124.1"/>
    </source>
</evidence>